<organism evidence="2 3">
    <name type="scientific">Sphingomonas ginsenosidivorax</name>
    <dbReference type="NCBI Taxonomy" id="862135"/>
    <lineage>
        <taxon>Bacteria</taxon>
        <taxon>Pseudomonadati</taxon>
        <taxon>Pseudomonadota</taxon>
        <taxon>Alphaproteobacteria</taxon>
        <taxon>Sphingomonadales</taxon>
        <taxon>Sphingomonadaceae</taxon>
        <taxon>Sphingomonas</taxon>
    </lineage>
</organism>
<evidence type="ECO:0000313" key="2">
    <source>
        <dbReference type="EMBL" id="TXC72134.1"/>
    </source>
</evidence>
<comment type="caution">
    <text evidence="2">The sequence shown here is derived from an EMBL/GenBank/DDBJ whole genome shotgun (WGS) entry which is preliminary data.</text>
</comment>
<dbReference type="RefSeq" id="WP_147083411.1">
    <property type="nucleotide sequence ID" value="NZ_VOQR01000001.1"/>
</dbReference>
<dbReference type="Proteomes" id="UP000321250">
    <property type="component" value="Unassembled WGS sequence"/>
</dbReference>
<protein>
    <submittedName>
        <fullName evidence="2">Uncharacterized protein</fullName>
    </submittedName>
</protein>
<dbReference type="AlphaFoldDB" id="A0A5C6UIE2"/>
<name>A0A5C6UIE2_9SPHN</name>
<feature type="region of interest" description="Disordered" evidence="1">
    <location>
        <begin position="1"/>
        <end position="30"/>
    </location>
</feature>
<keyword evidence="3" id="KW-1185">Reference proteome</keyword>
<proteinExistence type="predicted"/>
<dbReference type="EMBL" id="VOQR01000001">
    <property type="protein sequence ID" value="TXC72134.1"/>
    <property type="molecule type" value="Genomic_DNA"/>
</dbReference>
<evidence type="ECO:0000256" key="1">
    <source>
        <dbReference type="SAM" id="MobiDB-lite"/>
    </source>
</evidence>
<reference evidence="2 3" key="1">
    <citation type="journal article" date="2013" name="Antonie Van Leeuwenhoek">
        <title>Sphingomonas ginsenosidivorax sp. nov., with the ability to transform ginsenosides.</title>
        <authorList>
            <person name="Jin X.F."/>
            <person name="Kim J.K."/>
            <person name="Liu Q.M."/>
            <person name="Kang M.S."/>
            <person name="He D."/>
            <person name="Jin F.X."/>
            <person name="Kim S.C."/>
            <person name="Im W.T."/>
        </authorList>
    </citation>
    <scope>NUCLEOTIDE SEQUENCE [LARGE SCALE GENOMIC DNA]</scope>
    <source>
        <strain evidence="2 3">KHI67</strain>
    </source>
</reference>
<dbReference type="OrthoDB" id="9758243at2"/>
<accession>A0A5C6UIE2</accession>
<evidence type="ECO:0000313" key="3">
    <source>
        <dbReference type="Proteomes" id="UP000321250"/>
    </source>
</evidence>
<gene>
    <name evidence="2" type="ORF">FSB78_15160</name>
</gene>
<sequence>MIPTRSSPARRSGFRDSRRRRRRSCSGALQSDHRRTLADGALGTLTEFRTGLERFSRTYAYIAQLIELSDPDLENFSSFVKLLSSRLDGVTPDEIDLKGLALTGFEIKPRDSSTGGNPAQPTEEDLILSMTSNNALAKLLLKGDEQALGILTDIIYDFLRSGEQLDISAAADA</sequence>